<dbReference type="Proteomes" id="UP000006729">
    <property type="component" value="Chromosome 5"/>
</dbReference>
<evidence type="ECO:0000259" key="1">
    <source>
        <dbReference type="PROSITE" id="PS50076"/>
    </source>
</evidence>
<gene>
    <name evidence="2" type="ORF">POPTR_005G078801</name>
</gene>
<dbReference type="PANTHER" id="PTHR45090">
    <property type="entry name" value="CHAPERONE PROTEIN DNAJ 20 CHLOROPLASTIC"/>
    <property type="match status" value="1"/>
</dbReference>
<dbReference type="InterPro" id="IPR001623">
    <property type="entry name" value="DnaJ_domain"/>
</dbReference>
<dbReference type="InterPro" id="IPR053232">
    <property type="entry name" value="DnaJ_C/III_chloroplastic"/>
</dbReference>
<dbReference type="GO" id="GO:0009507">
    <property type="term" value="C:chloroplast"/>
    <property type="evidence" value="ECO:0000318"/>
    <property type="project" value="GO_Central"/>
</dbReference>
<dbReference type="Pfam" id="PF00226">
    <property type="entry name" value="DnaJ"/>
    <property type="match status" value="1"/>
</dbReference>
<dbReference type="EMBL" id="CM009294">
    <property type="protein sequence ID" value="RQO90235.1"/>
    <property type="molecule type" value="Genomic_DNA"/>
</dbReference>
<evidence type="ECO:0000313" key="2">
    <source>
        <dbReference type="EMBL" id="RQO90235.1"/>
    </source>
</evidence>
<sequence length="168" mass="19907">MEMFLQVNLNTASKFPIDMVQKTRSRQKSYKHKTNLCKNEVAFRKKINFYEVLSLGSHNAGFDEIKKAYRSMALQYHPDVCTPSAREESTKRFVELQKAYETLSDPVSRRMHDYELGLVNSGGFAFEGLPLEDRKNRFPREVWERQLHGLQQRSYARMERRNNKYMQS</sequence>
<reference evidence="2 3" key="1">
    <citation type="journal article" date="2006" name="Science">
        <title>The genome of black cottonwood, Populus trichocarpa (Torr. &amp; Gray).</title>
        <authorList>
            <person name="Tuskan G.A."/>
            <person name="Difazio S."/>
            <person name="Jansson S."/>
            <person name="Bohlmann J."/>
            <person name="Grigoriev I."/>
            <person name="Hellsten U."/>
            <person name="Putnam N."/>
            <person name="Ralph S."/>
            <person name="Rombauts S."/>
            <person name="Salamov A."/>
            <person name="Schein J."/>
            <person name="Sterck L."/>
            <person name="Aerts A."/>
            <person name="Bhalerao R.R."/>
            <person name="Bhalerao R.P."/>
            <person name="Blaudez D."/>
            <person name="Boerjan W."/>
            <person name="Brun A."/>
            <person name="Brunner A."/>
            <person name="Busov V."/>
            <person name="Campbell M."/>
            <person name="Carlson J."/>
            <person name="Chalot M."/>
            <person name="Chapman J."/>
            <person name="Chen G.L."/>
            <person name="Cooper D."/>
            <person name="Coutinho P.M."/>
            <person name="Couturier J."/>
            <person name="Covert S."/>
            <person name="Cronk Q."/>
            <person name="Cunningham R."/>
            <person name="Davis J."/>
            <person name="Degroeve S."/>
            <person name="Dejardin A."/>
            <person name="Depamphilis C."/>
            <person name="Detter J."/>
            <person name="Dirks B."/>
            <person name="Dubchak I."/>
            <person name="Duplessis S."/>
            <person name="Ehlting J."/>
            <person name="Ellis B."/>
            <person name="Gendler K."/>
            <person name="Goodstein D."/>
            <person name="Gribskov M."/>
            <person name="Grimwood J."/>
            <person name="Groover A."/>
            <person name="Gunter L."/>
            <person name="Hamberger B."/>
            <person name="Heinze B."/>
            <person name="Helariutta Y."/>
            <person name="Henrissat B."/>
            <person name="Holligan D."/>
            <person name="Holt R."/>
            <person name="Huang W."/>
            <person name="Islam-Faridi N."/>
            <person name="Jones S."/>
            <person name="Jones-Rhoades M."/>
            <person name="Jorgensen R."/>
            <person name="Joshi C."/>
            <person name="Kangasjarvi J."/>
            <person name="Karlsson J."/>
            <person name="Kelleher C."/>
            <person name="Kirkpatrick R."/>
            <person name="Kirst M."/>
            <person name="Kohler A."/>
            <person name="Kalluri U."/>
            <person name="Larimer F."/>
            <person name="Leebens-Mack J."/>
            <person name="Leple J.C."/>
            <person name="Locascio P."/>
            <person name="Lou Y."/>
            <person name="Lucas S."/>
            <person name="Martin F."/>
            <person name="Montanini B."/>
            <person name="Napoli C."/>
            <person name="Nelson D.R."/>
            <person name="Nelson C."/>
            <person name="Nieminen K."/>
            <person name="Nilsson O."/>
            <person name="Pereda V."/>
            <person name="Peter G."/>
            <person name="Philippe R."/>
            <person name="Pilate G."/>
            <person name="Poliakov A."/>
            <person name="Razumovskaya J."/>
            <person name="Richardson P."/>
            <person name="Rinaldi C."/>
            <person name="Ritland K."/>
            <person name="Rouze P."/>
            <person name="Ryaboy D."/>
            <person name="Schmutz J."/>
            <person name="Schrader J."/>
            <person name="Segerman B."/>
            <person name="Shin H."/>
            <person name="Siddiqui A."/>
            <person name="Sterky F."/>
            <person name="Terry A."/>
            <person name="Tsai C.J."/>
            <person name="Uberbacher E."/>
            <person name="Unneberg P."/>
            <person name="Vahala J."/>
            <person name="Wall K."/>
            <person name="Wessler S."/>
            <person name="Yang G."/>
            <person name="Yin T."/>
            <person name="Douglas C."/>
            <person name="Marra M."/>
            <person name="Sandberg G."/>
            <person name="Van de Peer Y."/>
            <person name="Rokhsar D."/>
        </authorList>
    </citation>
    <scope>NUCLEOTIDE SEQUENCE [LARGE SCALE GENOMIC DNA]</scope>
    <source>
        <strain evidence="3">cv. Nisqually</strain>
    </source>
</reference>
<name>A0A3N7F375_POPTR</name>
<dbReference type="STRING" id="3694.A0A3N7F375"/>
<dbReference type="PRINTS" id="PR00625">
    <property type="entry name" value="JDOMAIN"/>
</dbReference>
<dbReference type="SMR" id="A0A3N7F375"/>
<dbReference type="SUPFAM" id="SSF46565">
    <property type="entry name" value="Chaperone J-domain"/>
    <property type="match status" value="1"/>
</dbReference>
<dbReference type="InterPro" id="IPR036869">
    <property type="entry name" value="J_dom_sf"/>
</dbReference>
<organism evidence="2 3">
    <name type="scientific">Populus trichocarpa</name>
    <name type="common">Western balsam poplar</name>
    <name type="synonym">Populus balsamifera subsp. trichocarpa</name>
    <dbReference type="NCBI Taxonomy" id="3694"/>
    <lineage>
        <taxon>Eukaryota</taxon>
        <taxon>Viridiplantae</taxon>
        <taxon>Streptophyta</taxon>
        <taxon>Embryophyta</taxon>
        <taxon>Tracheophyta</taxon>
        <taxon>Spermatophyta</taxon>
        <taxon>Magnoliopsida</taxon>
        <taxon>eudicotyledons</taxon>
        <taxon>Gunneridae</taxon>
        <taxon>Pentapetalae</taxon>
        <taxon>rosids</taxon>
        <taxon>fabids</taxon>
        <taxon>Malpighiales</taxon>
        <taxon>Salicaceae</taxon>
        <taxon>Saliceae</taxon>
        <taxon>Populus</taxon>
    </lineage>
</organism>
<evidence type="ECO:0000313" key="3">
    <source>
        <dbReference type="Proteomes" id="UP000006729"/>
    </source>
</evidence>
<feature type="domain" description="J" evidence="1">
    <location>
        <begin position="48"/>
        <end position="116"/>
    </location>
</feature>
<dbReference type="InParanoid" id="A0A3N7F375"/>
<dbReference type="PROSITE" id="PS50076">
    <property type="entry name" value="DNAJ_2"/>
    <property type="match status" value="1"/>
</dbReference>
<dbReference type="OMA" id="CTARANN"/>
<protein>
    <recommendedName>
        <fullName evidence="1">J domain-containing protein</fullName>
    </recommendedName>
</protein>
<dbReference type="Gramene" id="Potri.005G078801.1.v4.1">
    <property type="protein sequence ID" value="Potri.005G078801.1.v4.1"/>
    <property type="gene ID" value="Potri.005G078801.v4.1"/>
</dbReference>
<proteinExistence type="predicted"/>
<accession>A0A3N7F375</accession>
<dbReference type="PANTHER" id="PTHR45090:SF3">
    <property type="entry name" value="OS09G0368800 PROTEIN"/>
    <property type="match status" value="1"/>
</dbReference>
<dbReference type="OrthoDB" id="10250354at2759"/>
<keyword evidence="3" id="KW-1185">Reference proteome</keyword>
<dbReference type="CDD" id="cd06257">
    <property type="entry name" value="DnaJ"/>
    <property type="match status" value="1"/>
</dbReference>
<dbReference type="AlphaFoldDB" id="A0A3N7F375"/>
<dbReference type="SMART" id="SM00271">
    <property type="entry name" value="DnaJ"/>
    <property type="match status" value="1"/>
</dbReference>
<dbReference type="Gene3D" id="1.10.287.110">
    <property type="entry name" value="DnaJ domain"/>
    <property type="match status" value="1"/>
</dbReference>